<accession>A0A381Z4P0</accession>
<proteinExistence type="predicted"/>
<dbReference type="EMBL" id="UINC01019900">
    <property type="protein sequence ID" value="SVA84094.1"/>
    <property type="molecule type" value="Genomic_DNA"/>
</dbReference>
<dbReference type="AlphaFoldDB" id="A0A381Z4P0"/>
<sequence>MPTQIAKIGLFNLNISENIFLSNISRSADITSESSNSGNSPLYNSFGISGPPTNNKASIISAISLIAVLSLG</sequence>
<gene>
    <name evidence="1" type="ORF">METZ01_LOCUS136948</name>
</gene>
<reference evidence="1" key="1">
    <citation type="submission" date="2018-05" db="EMBL/GenBank/DDBJ databases">
        <authorList>
            <person name="Lanie J.A."/>
            <person name="Ng W.-L."/>
            <person name="Kazmierczak K.M."/>
            <person name="Andrzejewski T.M."/>
            <person name="Davidsen T.M."/>
            <person name="Wayne K.J."/>
            <person name="Tettelin H."/>
            <person name="Glass J.I."/>
            <person name="Rusch D."/>
            <person name="Podicherti R."/>
            <person name="Tsui H.-C.T."/>
            <person name="Winkler M.E."/>
        </authorList>
    </citation>
    <scope>NUCLEOTIDE SEQUENCE</scope>
</reference>
<name>A0A381Z4P0_9ZZZZ</name>
<protein>
    <submittedName>
        <fullName evidence="1">Uncharacterized protein</fullName>
    </submittedName>
</protein>
<organism evidence="1">
    <name type="scientific">marine metagenome</name>
    <dbReference type="NCBI Taxonomy" id="408172"/>
    <lineage>
        <taxon>unclassified sequences</taxon>
        <taxon>metagenomes</taxon>
        <taxon>ecological metagenomes</taxon>
    </lineage>
</organism>
<evidence type="ECO:0000313" key="1">
    <source>
        <dbReference type="EMBL" id="SVA84094.1"/>
    </source>
</evidence>